<proteinExistence type="predicted"/>
<dbReference type="AlphaFoldDB" id="K0SMG3"/>
<accession>K0SMG3</accession>
<reference evidence="2 3" key="1">
    <citation type="journal article" date="2012" name="Genome Biol.">
        <title>Genome and low-iron response of an oceanic diatom adapted to chronic iron limitation.</title>
        <authorList>
            <person name="Lommer M."/>
            <person name="Specht M."/>
            <person name="Roy A.S."/>
            <person name="Kraemer L."/>
            <person name="Andreson R."/>
            <person name="Gutowska M.A."/>
            <person name="Wolf J."/>
            <person name="Bergner S.V."/>
            <person name="Schilhabel M.B."/>
            <person name="Klostermeier U.C."/>
            <person name="Beiko R.G."/>
            <person name="Rosenstiel P."/>
            <person name="Hippler M."/>
            <person name="Laroche J."/>
        </authorList>
    </citation>
    <scope>NUCLEOTIDE SEQUENCE [LARGE SCALE GENOMIC DNA]</scope>
    <source>
        <strain evidence="2 3">CCMP1005</strain>
    </source>
</reference>
<gene>
    <name evidence="2" type="ORF">THAOC_12950</name>
</gene>
<feature type="region of interest" description="Disordered" evidence="1">
    <location>
        <begin position="1"/>
        <end position="78"/>
    </location>
</feature>
<comment type="caution">
    <text evidence="2">The sequence shown here is derived from an EMBL/GenBank/DDBJ whole genome shotgun (WGS) entry which is preliminary data.</text>
</comment>
<keyword evidence="3" id="KW-1185">Reference proteome</keyword>
<feature type="compositionally biased region" description="Basic and acidic residues" evidence="1">
    <location>
        <begin position="67"/>
        <end position="78"/>
    </location>
</feature>
<feature type="compositionally biased region" description="Basic residues" evidence="1">
    <location>
        <begin position="11"/>
        <end position="20"/>
    </location>
</feature>
<evidence type="ECO:0000313" key="3">
    <source>
        <dbReference type="Proteomes" id="UP000266841"/>
    </source>
</evidence>
<sequence length="222" mass="25037">MDPLQEEARRKAAREKKKRQRENATPAANKKRRKANAASMQQARVSLSPQEALDSKLKKNKARRKARDSVSKGDHNDITSQEFKNRESVYQQMCQDAGVHYIVPTTGGTNLELKAHTKTRRGDMTRQCHLFNDVNCAKFKAVEADYGKRCADAGVPYIAPDLEMCAAEERQRDTANRRAAMTRSLTQHNTINDPDFEDEESKFREACSQCCVDYSSPVPVAG</sequence>
<evidence type="ECO:0000313" key="2">
    <source>
        <dbReference type="EMBL" id="EJK66144.1"/>
    </source>
</evidence>
<dbReference type="Proteomes" id="UP000266841">
    <property type="component" value="Unassembled WGS sequence"/>
</dbReference>
<dbReference type="EMBL" id="AGNL01015238">
    <property type="protein sequence ID" value="EJK66144.1"/>
    <property type="molecule type" value="Genomic_DNA"/>
</dbReference>
<evidence type="ECO:0000256" key="1">
    <source>
        <dbReference type="SAM" id="MobiDB-lite"/>
    </source>
</evidence>
<protein>
    <submittedName>
        <fullName evidence="2">Uncharacterized protein</fullName>
    </submittedName>
</protein>
<organism evidence="2 3">
    <name type="scientific">Thalassiosira oceanica</name>
    <name type="common">Marine diatom</name>
    <dbReference type="NCBI Taxonomy" id="159749"/>
    <lineage>
        <taxon>Eukaryota</taxon>
        <taxon>Sar</taxon>
        <taxon>Stramenopiles</taxon>
        <taxon>Ochrophyta</taxon>
        <taxon>Bacillariophyta</taxon>
        <taxon>Coscinodiscophyceae</taxon>
        <taxon>Thalassiosirophycidae</taxon>
        <taxon>Thalassiosirales</taxon>
        <taxon>Thalassiosiraceae</taxon>
        <taxon>Thalassiosira</taxon>
    </lineage>
</organism>
<feature type="compositionally biased region" description="Polar residues" evidence="1">
    <location>
        <begin position="39"/>
        <end position="49"/>
    </location>
</feature>
<name>K0SMG3_THAOC</name>
<feature type="compositionally biased region" description="Basic and acidic residues" evidence="1">
    <location>
        <begin position="1"/>
        <end position="10"/>
    </location>
</feature>
<feature type="non-terminal residue" evidence="2">
    <location>
        <position position="222"/>
    </location>
</feature>